<dbReference type="InterPro" id="IPR041657">
    <property type="entry name" value="HTH_17"/>
</dbReference>
<protein>
    <submittedName>
        <fullName evidence="2">DNA-binding protein</fullName>
    </submittedName>
</protein>
<dbReference type="Proteomes" id="UP000242008">
    <property type="component" value="Unassembled WGS sequence"/>
</dbReference>
<dbReference type="EMBL" id="PZAO01000031">
    <property type="protein sequence ID" value="PTG68291.1"/>
    <property type="molecule type" value="Genomic_DNA"/>
</dbReference>
<dbReference type="GO" id="GO:0003677">
    <property type="term" value="F:DNA binding"/>
    <property type="evidence" value="ECO:0007669"/>
    <property type="project" value="UniProtKB-KW"/>
</dbReference>
<dbReference type="InterPro" id="IPR010093">
    <property type="entry name" value="SinI_DNA-bd"/>
</dbReference>
<comment type="caution">
    <text evidence="2">The sequence shown here is derived from an EMBL/GenBank/DDBJ whole genome shotgun (WGS) entry which is preliminary data.</text>
</comment>
<gene>
    <name evidence="2" type="ORF">BU676_10420</name>
</gene>
<dbReference type="InterPro" id="IPR038148">
    <property type="entry name" value="Tn1545/Tn916_Xis"/>
</dbReference>
<reference evidence="2 3" key="1">
    <citation type="journal article" date="2016" name="Front. Microbiol.">
        <title>Comprehensive Phylogenetic Analysis of Bovine Non-aureus Staphylococci Species Based on Whole-Genome Sequencing.</title>
        <authorList>
            <person name="Naushad S."/>
            <person name="Barkema H.W."/>
            <person name="Luby C."/>
            <person name="Condas L.A."/>
            <person name="Nobrega D.B."/>
            <person name="Carson D.A."/>
            <person name="De Buck J."/>
        </authorList>
    </citation>
    <scope>NUCLEOTIDE SEQUENCE [LARGE SCALE GENOMIC DNA]</scope>
    <source>
        <strain evidence="2 3">SNUC 1363</strain>
    </source>
</reference>
<dbReference type="Gene3D" id="3.90.105.50">
    <property type="match status" value="1"/>
</dbReference>
<feature type="domain" description="Helix-turn-helix" evidence="1">
    <location>
        <begin position="2"/>
        <end position="45"/>
    </location>
</feature>
<evidence type="ECO:0000313" key="3">
    <source>
        <dbReference type="Proteomes" id="UP000242008"/>
    </source>
</evidence>
<evidence type="ECO:0000313" key="2">
    <source>
        <dbReference type="EMBL" id="PTG68291.1"/>
    </source>
</evidence>
<keyword evidence="3" id="KW-1185">Reference proteome</keyword>
<organism evidence="2 3">
    <name type="scientific">Staphylococcus chromogenes</name>
    <name type="common">Staphylococcus hyicus subsp. chromogenes</name>
    <dbReference type="NCBI Taxonomy" id="46126"/>
    <lineage>
        <taxon>Bacteria</taxon>
        <taxon>Bacillati</taxon>
        <taxon>Bacillota</taxon>
        <taxon>Bacilli</taxon>
        <taxon>Bacillales</taxon>
        <taxon>Staphylococcaceae</taxon>
        <taxon>Staphylococcus</taxon>
    </lineage>
</organism>
<sequence>MFLTIKEAAELLRCTEHHTYKLVRNNEIPSVRVGKKILIPKEQLLNQLFEGKDWN</sequence>
<keyword evidence="2" id="KW-0238">DNA-binding</keyword>
<dbReference type="RefSeq" id="WP_107372790.1">
    <property type="nucleotide sequence ID" value="NZ_PZAO01000031.1"/>
</dbReference>
<dbReference type="NCBIfam" id="TIGR01764">
    <property type="entry name" value="excise"/>
    <property type="match status" value="1"/>
</dbReference>
<accession>A0ABX5I5Y6</accession>
<evidence type="ECO:0000259" key="1">
    <source>
        <dbReference type="Pfam" id="PF12728"/>
    </source>
</evidence>
<proteinExistence type="predicted"/>
<dbReference type="Pfam" id="PF12728">
    <property type="entry name" value="HTH_17"/>
    <property type="match status" value="1"/>
</dbReference>
<name>A0ABX5I5Y6_STACR</name>